<organism evidence="1 2">
    <name type="scientific">Acidipropionibacterium virtanenii</name>
    <dbReference type="NCBI Taxonomy" id="2057246"/>
    <lineage>
        <taxon>Bacteria</taxon>
        <taxon>Bacillati</taxon>
        <taxon>Actinomycetota</taxon>
        <taxon>Actinomycetes</taxon>
        <taxon>Propionibacteriales</taxon>
        <taxon>Propionibacteriaceae</taxon>
        <taxon>Acidipropionibacterium</taxon>
    </lineage>
</organism>
<gene>
    <name evidence="1" type="ORF">JS278_03132</name>
</gene>
<sequence>MKASYDSTLDEESNQWIVAAICSNNRTIDDATNVEVAVIPRKKVTPEITKKIRASTFTKLDCKDVWI</sequence>
<dbReference type="AlphaFoldDB" id="A0A344UYB8"/>
<dbReference type="KEGG" id="acij:JS278_03132"/>
<name>A0A344UYB8_9ACTN</name>
<protein>
    <submittedName>
        <fullName evidence="1">Uncharacterized protein</fullName>
    </submittedName>
</protein>
<dbReference type="EMBL" id="CP025198">
    <property type="protein sequence ID" value="AXE40266.1"/>
    <property type="molecule type" value="Genomic_DNA"/>
</dbReference>
<evidence type="ECO:0000313" key="2">
    <source>
        <dbReference type="Proteomes" id="UP000251995"/>
    </source>
</evidence>
<dbReference type="Proteomes" id="UP000251995">
    <property type="component" value="Chromosome"/>
</dbReference>
<accession>A0A344UYB8</accession>
<keyword evidence="2" id="KW-1185">Reference proteome</keyword>
<reference evidence="1 2" key="1">
    <citation type="submission" date="2017-12" db="EMBL/GenBank/DDBJ databases">
        <title>The whole genome sequence of the Acidipropionibacterium virtanenii sp. nov. type strain JS278.</title>
        <authorList>
            <person name="Laine P."/>
            <person name="Deptula P."/>
            <person name="Varmanen P."/>
            <person name="Auvinen P."/>
        </authorList>
    </citation>
    <scope>NUCLEOTIDE SEQUENCE [LARGE SCALE GENOMIC DNA]</scope>
    <source>
        <strain evidence="1 2">JS278</strain>
    </source>
</reference>
<proteinExistence type="predicted"/>
<evidence type="ECO:0000313" key="1">
    <source>
        <dbReference type="EMBL" id="AXE40266.1"/>
    </source>
</evidence>